<dbReference type="SMART" id="SM00320">
    <property type="entry name" value="WD40"/>
    <property type="match status" value="8"/>
</dbReference>
<dbReference type="InterPro" id="IPR020472">
    <property type="entry name" value="WD40_PAC1"/>
</dbReference>
<dbReference type="OrthoDB" id="538223at2759"/>
<comment type="caution">
    <text evidence="4">The sequence shown here is derived from an EMBL/GenBank/DDBJ whole genome shotgun (WGS) entry which is preliminary data.</text>
</comment>
<reference evidence="4 5" key="1">
    <citation type="journal article" date="2015" name="Sci. Rep.">
        <title>Chromosome-level genome map provides insights into diverse defense mechanisms in the medicinal fungus Ganoderma sinense.</title>
        <authorList>
            <person name="Zhu Y."/>
            <person name="Xu J."/>
            <person name="Sun C."/>
            <person name="Zhou S."/>
            <person name="Xu H."/>
            <person name="Nelson D.R."/>
            <person name="Qian J."/>
            <person name="Song J."/>
            <person name="Luo H."/>
            <person name="Xiang L."/>
            <person name="Li Y."/>
            <person name="Xu Z."/>
            <person name="Ji A."/>
            <person name="Wang L."/>
            <person name="Lu S."/>
            <person name="Hayward A."/>
            <person name="Sun W."/>
            <person name="Li X."/>
            <person name="Schwartz D.C."/>
            <person name="Wang Y."/>
            <person name="Chen S."/>
        </authorList>
    </citation>
    <scope>NUCLEOTIDE SEQUENCE [LARGE SCALE GENOMIC DNA]</scope>
    <source>
        <strain evidence="4 5">ZZ0214-1</strain>
    </source>
</reference>
<dbReference type="Gene3D" id="2.130.10.10">
    <property type="entry name" value="YVTN repeat-like/Quinoprotein amine dehydrogenase"/>
    <property type="match status" value="3"/>
</dbReference>
<dbReference type="EMBL" id="AYKW01000002">
    <property type="protein sequence ID" value="PIL35829.1"/>
    <property type="molecule type" value="Genomic_DNA"/>
</dbReference>
<dbReference type="PANTHER" id="PTHR19879">
    <property type="entry name" value="TRANSCRIPTION INITIATION FACTOR TFIID"/>
    <property type="match status" value="1"/>
</dbReference>
<dbReference type="PROSITE" id="PS00678">
    <property type="entry name" value="WD_REPEATS_1"/>
    <property type="match status" value="2"/>
</dbReference>
<dbReference type="InterPro" id="IPR019775">
    <property type="entry name" value="WD40_repeat_CS"/>
</dbReference>
<dbReference type="PANTHER" id="PTHR19879:SF9">
    <property type="entry name" value="TRANSCRIPTION INITIATION FACTOR TFIID SUBUNIT 5"/>
    <property type="match status" value="1"/>
</dbReference>
<dbReference type="InterPro" id="IPR036322">
    <property type="entry name" value="WD40_repeat_dom_sf"/>
</dbReference>
<dbReference type="CDD" id="cd00200">
    <property type="entry name" value="WD40"/>
    <property type="match status" value="1"/>
</dbReference>
<evidence type="ECO:0000256" key="1">
    <source>
        <dbReference type="ARBA" id="ARBA00022574"/>
    </source>
</evidence>
<feature type="repeat" description="WD" evidence="3">
    <location>
        <begin position="326"/>
        <end position="360"/>
    </location>
</feature>
<dbReference type="PROSITE" id="PS50294">
    <property type="entry name" value="WD_REPEATS_REGION"/>
    <property type="match status" value="4"/>
</dbReference>
<dbReference type="Pfam" id="PF00400">
    <property type="entry name" value="WD40"/>
    <property type="match status" value="4"/>
</dbReference>
<keyword evidence="1 3" id="KW-0853">WD repeat</keyword>
<feature type="repeat" description="WD" evidence="3">
    <location>
        <begin position="183"/>
        <end position="224"/>
    </location>
</feature>
<dbReference type="InterPro" id="IPR001680">
    <property type="entry name" value="WD40_rpt"/>
</dbReference>
<evidence type="ECO:0000313" key="5">
    <source>
        <dbReference type="Proteomes" id="UP000230002"/>
    </source>
</evidence>
<organism evidence="4 5">
    <name type="scientific">Ganoderma sinense ZZ0214-1</name>
    <dbReference type="NCBI Taxonomy" id="1077348"/>
    <lineage>
        <taxon>Eukaryota</taxon>
        <taxon>Fungi</taxon>
        <taxon>Dikarya</taxon>
        <taxon>Basidiomycota</taxon>
        <taxon>Agaricomycotina</taxon>
        <taxon>Agaricomycetes</taxon>
        <taxon>Polyporales</taxon>
        <taxon>Polyporaceae</taxon>
        <taxon>Ganoderma</taxon>
    </lineage>
</organism>
<protein>
    <submittedName>
        <fullName evidence="4">Transporter</fullName>
    </submittedName>
</protein>
<dbReference type="PRINTS" id="PR00320">
    <property type="entry name" value="GPROTEINBRPT"/>
</dbReference>
<sequence length="456" mass="50637">MFRGPMLKEVIVEMDQIMDMPDVFENLNLGRGASASRVYDELERSLLEFPKPKLIWNVRGPLRLGRNSFWARELRRQFPVMSQRGGAVTLQSRPDARARHSGRICDIVTSPDSNWVASAATDSTVILWDMDGRVALQWVTHGHAHFARSLDFSPDSRYLLSGGSDGNMAIWDLRQGADNPVVLEGHENAVDSCAWHPEGEMIASGSQDMSVRLWDTPTHQQLCILGHHSERVARVGFSHDGRTLASITLSGEHHIWDVASGTLQASITVGRGGHNFYYFPSPAFHPGSMRFATWSASLATVKIWDAETETTQLLLGSCEGDTLPYVWSISFSPDGKLLATALKDGTARIWDSHTGARLCSLEGLGHATVDREMRFSPCGKYVAAALWDEKSVRVWRTDDGSCLTTFCKYPGQMDHVVFAPNGKTLWCGARDGTVDFQRMHDVVTTTVENSNSKDRL</sequence>
<evidence type="ECO:0000256" key="3">
    <source>
        <dbReference type="PROSITE-ProRule" id="PRU00221"/>
    </source>
</evidence>
<keyword evidence="2" id="KW-0677">Repeat</keyword>
<proteinExistence type="predicted"/>
<dbReference type="Proteomes" id="UP000230002">
    <property type="component" value="Unassembled WGS sequence"/>
</dbReference>
<keyword evidence="5" id="KW-1185">Reference proteome</keyword>
<dbReference type="AlphaFoldDB" id="A0A2G8SPY0"/>
<dbReference type="PROSITE" id="PS50082">
    <property type="entry name" value="WD_REPEATS_2"/>
    <property type="match status" value="5"/>
</dbReference>
<dbReference type="STRING" id="1077348.A0A2G8SPY0"/>
<feature type="repeat" description="WD" evidence="3">
    <location>
        <begin position="97"/>
        <end position="131"/>
    </location>
</feature>
<gene>
    <name evidence="4" type="ORF">GSI_01489</name>
</gene>
<dbReference type="InterPro" id="IPR015943">
    <property type="entry name" value="WD40/YVTN_repeat-like_dom_sf"/>
</dbReference>
<feature type="repeat" description="WD" evidence="3">
    <location>
        <begin position="140"/>
        <end position="181"/>
    </location>
</feature>
<evidence type="ECO:0000256" key="2">
    <source>
        <dbReference type="ARBA" id="ARBA00022737"/>
    </source>
</evidence>
<name>A0A2G8SPY0_9APHY</name>
<evidence type="ECO:0000313" key="4">
    <source>
        <dbReference type="EMBL" id="PIL35829.1"/>
    </source>
</evidence>
<feature type="repeat" description="WD" evidence="3">
    <location>
        <begin position="225"/>
        <end position="266"/>
    </location>
</feature>
<accession>A0A2G8SPY0</accession>
<dbReference type="SUPFAM" id="SSF50978">
    <property type="entry name" value="WD40 repeat-like"/>
    <property type="match status" value="1"/>
</dbReference>